<sequence>MLSTTTSTKTISFQNILKDVKAQTDNITSEATAETEILTQIYQNSEEKQSTDDEMEEVEVR</sequence>
<comment type="caution">
    <text evidence="2">The sequence shown here is derived from an EMBL/GenBank/DDBJ whole genome shotgun (WGS) entry which is preliminary data.</text>
</comment>
<reference evidence="2" key="3">
    <citation type="submission" date="2023-05" db="EMBL/GenBank/DDBJ databases">
        <authorList>
            <person name="Smith C.H."/>
        </authorList>
    </citation>
    <scope>NUCLEOTIDE SEQUENCE</scope>
    <source>
        <strain evidence="2">CHS0354</strain>
        <tissue evidence="2">Mantle</tissue>
    </source>
</reference>
<dbReference type="Proteomes" id="UP001195483">
    <property type="component" value="Unassembled WGS sequence"/>
</dbReference>
<dbReference type="EMBL" id="JAEAOA010001797">
    <property type="protein sequence ID" value="KAK3597603.1"/>
    <property type="molecule type" value="Genomic_DNA"/>
</dbReference>
<reference evidence="2" key="2">
    <citation type="journal article" date="2021" name="Genome Biol. Evol.">
        <title>Developing a high-quality reference genome for a parasitic bivalve with doubly uniparental inheritance (Bivalvia: Unionida).</title>
        <authorList>
            <person name="Smith C.H."/>
        </authorList>
    </citation>
    <scope>NUCLEOTIDE SEQUENCE</scope>
    <source>
        <strain evidence="2">CHS0354</strain>
        <tissue evidence="2">Mantle</tissue>
    </source>
</reference>
<protein>
    <submittedName>
        <fullName evidence="2">Uncharacterized protein</fullName>
    </submittedName>
</protein>
<feature type="region of interest" description="Disordered" evidence="1">
    <location>
        <begin position="42"/>
        <end position="61"/>
    </location>
</feature>
<organism evidence="2 3">
    <name type="scientific">Potamilus streckersoni</name>
    <dbReference type="NCBI Taxonomy" id="2493646"/>
    <lineage>
        <taxon>Eukaryota</taxon>
        <taxon>Metazoa</taxon>
        <taxon>Spiralia</taxon>
        <taxon>Lophotrochozoa</taxon>
        <taxon>Mollusca</taxon>
        <taxon>Bivalvia</taxon>
        <taxon>Autobranchia</taxon>
        <taxon>Heteroconchia</taxon>
        <taxon>Palaeoheterodonta</taxon>
        <taxon>Unionida</taxon>
        <taxon>Unionoidea</taxon>
        <taxon>Unionidae</taxon>
        <taxon>Ambleminae</taxon>
        <taxon>Lampsilini</taxon>
        <taxon>Potamilus</taxon>
    </lineage>
</organism>
<feature type="compositionally biased region" description="Acidic residues" evidence="1">
    <location>
        <begin position="52"/>
        <end position="61"/>
    </location>
</feature>
<keyword evidence="3" id="KW-1185">Reference proteome</keyword>
<reference evidence="2" key="1">
    <citation type="journal article" date="2021" name="Genome Biol. Evol.">
        <title>A High-Quality Reference Genome for a Parasitic Bivalve with Doubly Uniparental Inheritance (Bivalvia: Unionida).</title>
        <authorList>
            <person name="Smith C.H."/>
        </authorList>
    </citation>
    <scope>NUCLEOTIDE SEQUENCE</scope>
    <source>
        <strain evidence="2">CHS0354</strain>
    </source>
</reference>
<gene>
    <name evidence="2" type="ORF">CHS0354_030148</name>
</gene>
<dbReference type="AlphaFoldDB" id="A0AAE0STE7"/>
<evidence type="ECO:0000313" key="2">
    <source>
        <dbReference type="EMBL" id="KAK3597603.1"/>
    </source>
</evidence>
<proteinExistence type="predicted"/>
<feature type="non-terminal residue" evidence="2">
    <location>
        <position position="61"/>
    </location>
</feature>
<evidence type="ECO:0000256" key="1">
    <source>
        <dbReference type="SAM" id="MobiDB-lite"/>
    </source>
</evidence>
<accession>A0AAE0STE7</accession>
<name>A0AAE0STE7_9BIVA</name>
<evidence type="ECO:0000313" key="3">
    <source>
        <dbReference type="Proteomes" id="UP001195483"/>
    </source>
</evidence>